<dbReference type="RefSeq" id="WP_061064943.1">
    <property type="nucleotide sequence ID" value="NZ_CP014038.2"/>
</dbReference>
<proteinExistence type="predicted"/>
<gene>
    <name evidence="1" type="ORF">AL538_00125</name>
</gene>
<protein>
    <submittedName>
        <fullName evidence="1">Uncharacterized protein</fullName>
    </submittedName>
</protein>
<evidence type="ECO:0000313" key="1">
    <source>
        <dbReference type="EMBL" id="AMF96239.1"/>
    </source>
</evidence>
<evidence type="ECO:0000313" key="2">
    <source>
        <dbReference type="Proteomes" id="UP000067422"/>
    </source>
</evidence>
<keyword evidence="2" id="KW-1185">Reference proteome</keyword>
<accession>A0ABM5XSV1</accession>
<dbReference type="Proteomes" id="UP000067422">
    <property type="component" value="Chromosome 1"/>
</dbReference>
<reference evidence="1" key="1">
    <citation type="submission" date="2018-01" db="EMBL/GenBank/DDBJ databases">
        <title>FDA dAtabase for Regulatory Grade micrObial Sequences (FDA-ARGOS): Supporting development and validation of Infectious Disease Dx tests.</title>
        <authorList>
            <person name="Hoffmann M."/>
            <person name="Allard M."/>
            <person name="Evans P."/>
            <person name="Brown E."/>
            <person name="Tallon L."/>
            <person name="Sadzewicz L."/>
            <person name="Sengamalay N."/>
            <person name="Ott S."/>
            <person name="Godinez A."/>
            <person name="Nagaraj S."/>
            <person name="Vyas G."/>
            <person name="Aluvathingal J."/>
            <person name="Nadendla S."/>
            <person name="Geyer C."/>
            <person name="Sichtig H."/>
        </authorList>
    </citation>
    <scope>NUCLEOTIDE SEQUENCE</scope>
    <source>
        <strain evidence="1">FDAARGOS_107</strain>
    </source>
</reference>
<organism evidence="1 2">
    <name type="scientific">Vibrio harveyi</name>
    <name type="common">Beneckea harveyi</name>
    <dbReference type="NCBI Taxonomy" id="669"/>
    <lineage>
        <taxon>Bacteria</taxon>
        <taxon>Pseudomonadati</taxon>
        <taxon>Pseudomonadota</taxon>
        <taxon>Gammaproteobacteria</taxon>
        <taxon>Vibrionales</taxon>
        <taxon>Vibrionaceae</taxon>
        <taxon>Vibrio</taxon>
    </lineage>
</organism>
<dbReference type="EMBL" id="CP014038">
    <property type="protein sequence ID" value="AMF96239.1"/>
    <property type="molecule type" value="Genomic_DNA"/>
</dbReference>
<sequence>MNIHNLGQIIASMLANLDFIVKVRLKPEHSCLGRLVVHPLEFQVVDFILEKNRNSAILKLAKKIPIAPLGIVKLEGELDSEDVYIELHYDLSSHNLVKIENCSKNFKYISELKVCSSISYELES</sequence>
<name>A0ABM5XSV1_VIBHA</name>